<keyword evidence="1" id="KW-0812">Transmembrane</keyword>
<dbReference type="KEGG" id="pcy:PCYB_002300"/>
<evidence type="ECO:0000313" key="2">
    <source>
        <dbReference type="EMBL" id="GAB69481.1"/>
    </source>
</evidence>
<dbReference type="OMA" id="DYIDECH"/>
<evidence type="ECO:0000256" key="1">
    <source>
        <dbReference type="SAM" id="Phobius"/>
    </source>
</evidence>
<sequence length="256" mass="30069">YNVVRSFTEYKNELFCNKPYEHGTAKSYVDDCNEFESSDLESSTCKSVSACNAVYNFLSHLHRTNDPSYAENGFKYMYYWLYVDVLDSKLNHFNTITLYKDLIDKYEDLNDTPIFKKCINQLNEKNSDNLIKVFTLYNNFNKVKEDYTFDKDKCDSAKKCATTYKDYIDECHKSYDKDFCDELENFRVKFNNHLTSIKNCGDLKELPSFQESSLATTTLLPVYVMSAISFFSFIAYKVRKFSVKSDNNDLQFLAYL</sequence>
<keyword evidence="1" id="KW-1133">Transmembrane helix</keyword>
<reference evidence="2 3" key="1">
    <citation type="journal article" date="2012" name="Nat. Genet.">
        <title>Plasmodium cynomolgi genome sequences provide insight into Plasmodium vivax and the monkey malaria clade.</title>
        <authorList>
            <person name="Tachibana S."/>
            <person name="Sullivan S.A."/>
            <person name="Kawai S."/>
            <person name="Nakamura S."/>
            <person name="Kim H.R."/>
            <person name="Goto N."/>
            <person name="Arisue N."/>
            <person name="Palacpac N.M.Q."/>
            <person name="Honma H."/>
            <person name="Yagi M."/>
            <person name="Tougan T."/>
            <person name="Katakai Y."/>
            <person name="Kaneko O."/>
            <person name="Mita T."/>
            <person name="Kita K."/>
            <person name="Yasutomi Y."/>
            <person name="Sutton P.L."/>
            <person name="Shakhbatyan R."/>
            <person name="Horii T."/>
            <person name="Yasunaga T."/>
            <person name="Barnwell J.W."/>
            <person name="Escalante A.A."/>
            <person name="Carlton J.M."/>
            <person name="Tanabe K."/>
        </authorList>
    </citation>
    <scope>NUCLEOTIDE SEQUENCE [LARGE SCALE GENOMIC DNA]</scope>
    <source>
        <strain evidence="2 3">B</strain>
    </source>
</reference>
<dbReference type="GeneID" id="14696023"/>
<keyword evidence="3" id="KW-1185">Reference proteome</keyword>
<evidence type="ECO:0008006" key="4">
    <source>
        <dbReference type="Google" id="ProtNLM"/>
    </source>
</evidence>
<feature type="non-terminal residue" evidence="2">
    <location>
        <position position="1"/>
    </location>
</feature>
<dbReference type="RefSeq" id="XP_004227699.1">
    <property type="nucleotide sequence ID" value="XM_004227651.1"/>
</dbReference>
<dbReference type="OrthoDB" id="381216at2759"/>
<name>K6UF49_PLACD</name>
<accession>K6UF49</accession>
<feature type="transmembrane region" description="Helical" evidence="1">
    <location>
        <begin position="214"/>
        <end position="236"/>
    </location>
</feature>
<evidence type="ECO:0000313" key="3">
    <source>
        <dbReference type="Proteomes" id="UP000006319"/>
    </source>
</evidence>
<dbReference type="Proteomes" id="UP000006319">
    <property type="component" value="Unassembled WGS sequence"/>
</dbReference>
<organism evidence="2 3">
    <name type="scientific">Plasmodium cynomolgi (strain B)</name>
    <dbReference type="NCBI Taxonomy" id="1120755"/>
    <lineage>
        <taxon>Eukaryota</taxon>
        <taxon>Sar</taxon>
        <taxon>Alveolata</taxon>
        <taxon>Apicomplexa</taxon>
        <taxon>Aconoidasida</taxon>
        <taxon>Haemosporida</taxon>
        <taxon>Plasmodiidae</taxon>
        <taxon>Plasmodium</taxon>
        <taxon>Plasmodium (Plasmodium)</taxon>
    </lineage>
</organism>
<dbReference type="AlphaFoldDB" id="K6UF49"/>
<dbReference type="VEuPathDB" id="PlasmoDB:PCYB_002300"/>
<dbReference type="EMBL" id="DF157211">
    <property type="protein sequence ID" value="GAB69481.1"/>
    <property type="molecule type" value="Genomic_DNA"/>
</dbReference>
<protein>
    <recommendedName>
        <fullName evidence="4">CYIR protein</fullName>
    </recommendedName>
</protein>
<proteinExistence type="predicted"/>
<keyword evidence="1" id="KW-0472">Membrane</keyword>
<gene>
    <name evidence="2" type="ORF">PCYB_002300</name>
</gene>